<name>A0A0B6Z8X7_9EUPU</name>
<proteinExistence type="predicted"/>
<dbReference type="AlphaFoldDB" id="A0A0B6Z8X7"/>
<accession>A0A0B6Z8X7</accession>
<feature type="non-terminal residue" evidence="1">
    <location>
        <position position="217"/>
    </location>
</feature>
<evidence type="ECO:0000313" key="1">
    <source>
        <dbReference type="EMBL" id="CEK65059.1"/>
    </source>
</evidence>
<feature type="non-terminal residue" evidence="1">
    <location>
        <position position="1"/>
    </location>
</feature>
<gene>
    <name evidence="1" type="primary">ORF53758</name>
</gene>
<protein>
    <submittedName>
        <fullName evidence="1">Uncharacterized protein</fullName>
    </submittedName>
</protein>
<reference evidence="1" key="1">
    <citation type="submission" date="2014-12" db="EMBL/GenBank/DDBJ databases">
        <title>Insight into the proteome of Arion vulgaris.</title>
        <authorList>
            <person name="Aradska J."/>
            <person name="Bulat T."/>
            <person name="Smidak R."/>
            <person name="Sarate P."/>
            <person name="Gangsoo J."/>
            <person name="Sialana F."/>
            <person name="Bilban M."/>
            <person name="Lubec G."/>
        </authorList>
    </citation>
    <scope>NUCLEOTIDE SEQUENCE</scope>
    <source>
        <tissue evidence="1">Skin</tissue>
    </source>
</reference>
<organism evidence="1">
    <name type="scientific">Arion vulgaris</name>
    <dbReference type="NCBI Taxonomy" id="1028688"/>
    <lineage>
        <taxon>Eukaryota</taxon>
        <taxon>Metazoa</taxon>
        <taxon>Spiralia</taxon>
        <taxon>Lophotrochozoa</taxon>
        <taxon>Mollusca</taxon>
        <taxon>Gastropoda</taxon>
        <taxon>Heterobranchia</taxon>
        <taxon>Euthyneura</taxon>
        <taxon>Panpulmonata</taxon>
        <taxon>Eupulmonata</taxon>
        <taxon>Stylommatophora</taxon>
        <taxon>Helicina</taxon>
        <taxon>Arionoidea</taxon>
        <taxon>Arionidae</taxon>
        <taxon>Arion</taxon>
    </lineage>
</organism>
<sequence length="217" mass="23233">FIGIKKTHNENLENSECVTARNTSNSAESVCSYNDNSVLGANRSNIESTHLDASSKTLKDKADDPAMSIDYKASSARDMDEFVQTKGSAKTIPELDSPSGNKMFKPGELSNQLIEGPRITLPPSQLPVIPSYPSPHLYNQSACNASTISGNSGQQLSTHHSGKVTYAEALTHDPHSSASKTIHIDNNVATCTSHNAVVGNVTRRTSASTDIEKKVCT</sequence>
<dbReference type="EMBL" id="HACG01018194">
    <property type="protein sequence ID" value="CEK65059.1"/>
    <property type="molecule type" value="Transcribed_RNA"/>
</dbReference>